<evidence type="ECO:0000313" key="3">
    <source>
        <dbReference type="Proteomes" id="UP000468443"/>
    </source>
</evidence>
<evidence type="ECO:0000313" key="2">
    <source>
        <dbReference type="EMBL" id="NER11305.1"/>
    </source>
</evidence>
<organism evidence="2 3">
    <name type="scientific">Muriicola jejuensis</name>
    <dbReference type="NCBI Taxonomy" id="504488"/>
    <lineage>
        <taxon>Bacteria</taxon>
        <taxon>Pseudomonadati</taxon>
        <taxon>Bacteroidota</taxon>
        <taxon>Flavobacteriia</taxon>
        <taxon>Flavobacteriales</taxon>
        <taxon>Flavobacteriaceae</taxon>
        <taxon>Muriicola</taxon>
    </lineage>
</organism>
<feature type="compositionally biased region" description="Polar residues" evidence="1">
    <location>
        <begin position="1"/>
        <end position="13"/>
    </location>
</feature>
<protein>
    <submittedName>
        <fullName evidence="2">Uncharacterized protein</fullName>
    </submittedName>
</protein>
<reference evidence="2 3" key="1">
    <citation type="submission" date="2020-01" db="EMBL/GenBank/DDBJ databases">
        <title>Muriicola jejuensis KCTC 22299.</title>
        <authorList>
            <person name="Wang G."/>
        </authorList>
    </citation>
    <scope>NUCLEOTIDE SEQUENCE [LARGE SCALE GENOMIC DNA]</scope>
    <source>
        <strain evidence="2 3">KCTC 22299</strain>
    </source>
</reference>
<evidence type="ECO:0000256" key="1">
    <source>
        <dbReference type="SAM" id="MobiDB-lite"/>
    </source>
</evidence>
<dbReference type="Proteomes" id="UP000468443">
    <property type="component" value="Unassembled WGS sequence"/>
</dbReference>
<feature type="region of interest" description="Disordered" evidence="1">
    <location>
        <begin position="1"/>
        <end position="24"/>
    </location>
</feature>
<dbReference type="EMBL" id="JAABOP010000004">
    <property type="protein sequence ID" value="NER11305.1"/>
    <property type="molecule type" value="Genomic_DNA"/>
</dbReference>
<proteinExistence type="predicted"/>
<dbReference type="AlphaFoldDB" id="A0A6P0UDM8"/>
<gene>
    <name evidence="2" type="ORF">GWK09_12295</name>
</gene>
<sequence length="72" mass="7707">MNSQSRVSSSKNNIEADPMAKPEGTGANAICSLRWSLVIFGVTYLKSSWILWAAKMAEDALGKTALQDASST</sequence>
<name>A0A6P0UDM8_9FLAO</name>
<comment type="caution">
    <text evidence="2">The sequence shown here is derived from an EMBL/GenBank/DDBJ whole genome shotgun (WGS) entry which is preliminary data.</text>
</comment>
<keyword evidence="3" id="KW-1185">Reference proteome</keyword>
<accession>A0A6P0UDM8</accession>